<evidence type="ECO:0000313" key="3">
    <source>
        <dbReference type="Proteomes" id="UP000092574"/>
    </source>
</evidence>
<accession>A0A1C7IEG1</accession>
<gene>
    <name evidence="2" type="ORF">A4V09_21550</name>
</gene>
<dbReference type="Proteomes" id="UP000092574">
    <property type="component" value="Chromosome"/>
</dbReference>
<feature type="transmembrane region" description="Helical" evidence="1">
    <location>
        <begin position="127"/>
        <end position="145"/>
    </location>
</feature>
<organism evidence="2 3">
    <name type="scientific">Blautia pseudococcoides</name>
    <dbReference type="NCBI Taxonomy" id="1796616"/>
    <lineage>
        <taxon>Bacteria</taxon>
        <taxon>Bacillati</taxon>
        <taxon>Bacillota</taxon>
        <taxon>Clostridia</taxon>
        <taxon>Lachnospirales</taxon>
        <taxon>Lachnospiraceae</taxon>
        <taxon>Blautia</taxon>
    </lineage>
</organism>
<protein>
    <recommendedName>
        <fullName evidence="4">Leader peptidase (Prepilin peptidase)/N-methyltransferase</fullName>
    </recommendedName>
</protein>
<dbReference type="RefSeq" id="WP_065544187.1">
    <property type="nucleotide sequence ID" value="NZ_CP015405.2"/>
</dbReference>
<keyword evidence="3" id="KW-1185">Reference proteome</keyword>
<keyword evidence="1" id="KW-1133">Transmembrane helix</keyword>
<feature type="transmembrane region" description="Helical" evidence="1">
    <location>
        <begin position="99"/>
        <end position="120"/>
    </location>
</feature>
<evidence type="ECO:0008006" key="4">
    <source>
        <dbReference type="Google" id="ProtNLM"/>
    </source>
</evidence>
<evidence type="ECO:0000256" key="1">
    <source>
        <dbReference type="SAM" id="Phobius"/>
    </source>
</evidence>
<name>A0A1C7IEG1_9FIRM</name>
<evidence type="ECO:0000313" key="2">
    <source>
        <dbReference type="EMBL" id="ANU78096.1"/>
    </source>
</evidence>
<keyword evidence="1" id="KW-0812">Transmembrane</keyword>
<sequence length="146" mass="15766">MTEKITAGVLLAFMGWEDFRGKTVAAWKILLFLTGSFICAAVKTKGIPGEVWSAAQDSLVGSLPGILLLLFGRISGWAVGSADGMIVLILGIYLGFWQVLSVLSGAFILAVLAAGFLLAVRKKDRKYEIPFIPFLFAGMMFYLLIG</sequence>
<proteinExistence type="predicted"/>
<dbReference type="OrthoDB" id="2065643at2"/>
<dbReference type="KEGG" id="byl:A4V09_21550"/>
<reference evidence="2" key="1">
    <citation type="submission" date="2017-04" db="EMBL/GenBank/DDBJ databases">
        <title>Complete Genome Sequences of Twelve Strains of a Stable Defined Moderately Diverse Mouse Microbiota 2 (sDMDMm2).</title>
        <authorList>
            <person name="Uchimura Y."/>
            <person name="Wyss M."/>
            <person name="Brugiroux S."/>
            <person name="Limenitakis J.P."/>
            <person name="Stecher B."/>
            <person name="McCoy K.D."/>
            <person name="Macpherson A.J."/>
        </authorList>
    </citation>
    <scope>NUCLEOTIDE SEQUENCE</scope>
    <source>
        <strain evidence="2">YL58</strain>
    </source>
</reference>
<dbReference type="AlphaFoldDB" id="A0A1C7IEG1"/>
<dbReference type="EMBL" id="CP015405">
    <property type="protein sequence ID" value="ANU78096.1"/>
    <property type="molecule type" value="Genomic_DNA"/>
</dbReference>
<feature type="transmembrane region" description="Helical" evidence="1">
    <location>
        <begin position="63"/>
        <end position="93"/>
    </location>
</feature>
<dbReference type="STRING" id="1796616.A4V09_21550"/>
<keyword evidence="1" id="KW-0472">Membrane</keyword>
<feature type="transmembrane region" description="Helical" evidence="1">
    <location>
        <begin position="24"/>
        <end position="42"/>
    </location>
</feature>